<evidence type="ECO:0000259" key="13">
    <source>
        <dbReference type="Pfam" id="PF16656"/>
    </source>
</evidence>
<keyword evidence="10" id="KW-0472">Membrane</keyword>
<keyword evidence="5" id="KW-0732">Signal</keyword>
<dbReference type="InterPro" id="IPR029052">
    <property type="entry name" value="Metallo-depent_PP-like"/>
</dbReference>
<sequence>MRSDNKIIPSFLMANTSLIMIIAAVIWAAFSGDMASNNHRTRTNTTDSQGSTTPQQVHISMVGRDKMRISWMTRKPALSKVEYGMSSGVYDTSVIGTSTTYYYLLYKSGHIHEVVIGPLNPNTVYYYSCSADASREFFFKTTPPQLPINFVVIGDLGQTGWTDSTLQHISQANYDMLLLPGDLSYADYWQPKWDSFGRLVEPLASQRPWMVTHGNHEIEKIPILHGTPFTSYNARWHMPFEESGSPSNLYYSFDVASEVHVIMLGSYTDFSQGSSQYKWLEGDLNKIDRKKTPWVMVLFHAPWYNSNKAHSKEYESVNMRKAMEQLLYDARVDVIFVGHVHAYERFTRVYDGKANKCGPVHITIGDGGNREGLATKFTDPKPEISIFREASFGHGQLEVINSSHAQWTWHRNQDNLSVAGDSVWLTSLFSHPDCNPQ</sequence>
<dbReference type="SUPFAM" id="SSF49363">
    <property type="entry name" value="Purple acid phosphatase, N-terminal domain"/>
    <property type="match status" value="1"/>
</dbReference>
<dbReference type="GO" id="GO:0046872">
    <property type="term" value="F:metal ion binding"/>
    <property type="evidence" value="ECO:0007669"/>
    <property type="project" value="InterPro"/>
</dbReference>
<dbReference type="InterPro" id="IPR008963">
    <property type="entry name" value="Purple_acid_Pase-like_N"/>
</dbReference>
<dbReference type="CDD" id="cd00839">
    <property type="entry name" value="MPP_PAPs"/>
    <property type="match status" value="1"/>
</dbReference>
<feature type="domain" description="Purple acid phosphatase C-terminal" evidence="12">
    <location>
        <begin position="358"/>
        <end position="418"/>
    </location>
</feature>
<reference evidence="15" key="2">
    <citation type="submission" date="2025-08" db="UniProtKB">
        <authorList>
            <consortium name="RefSeq"/>
        </authorList>
    </citation>
    <scope>IDENTIFICATION</scope>
    <source>
        <tissue evidence="15">Leaf</tissue>
    </source>
</reference>
<dbReference type="AlphaFoldDB" id="A0A9R0JB81"/>
<keyword evidence="14" id="KW-1185">Reference proteome</keyword>
<protein>
    <recommendedName>
        <fullName evidence="9">Purple acid phosphatase</fullName>
        <ecNumber evidence="9">3.1.3.2</ecNumber>
    </recommendedName>
</protein>
<dbReference type="SUPFAM" id="SSF56300">
    <property type="entry name" value="Metallo-dependent phosphatases"/>
    <property type="match status" value="1"/>
</dbReference>
<dbReference type="Pfam" id="PF16656">
    <property type="entry name" value="Pur_ac_phosph_N"/>
    <property type="match status" value="1"/>
</dbReference>
<keyword evidence="6 9" id="KW-0378">Hydrolase</keyword>
<dbReference type="Gene3D" id="2.60.40.380">
    <property type="entry name" value="Purple acid phosphatase-like, N-terminal"/>
    <property type="match status" value="1"/>
</dbReference>
<dbReference type="Pfam" id="PF14008">
    <property type="entry name" value="Metallophos_C"/>
    <property type="match status" value="1"/>
</dbReference>
<dbReference type="PANTHER" id="PTHR22953">
    <property type="entry name" value="ACID PHOSPHATASE RELATED"/>
    <property type="match status" value="1"/>
</dbReference>
<comment type="cofactor">
    <cofactor evidence="2">
        <name>Zn(2+)</name>
        <dbReference type="ChEBI" id="CHEBI:29105"/>
    </cofactor>
</comment>
<dbReference type="Gene3D" id="3.60.21.10">
    <property type="match status" value="1"/>
</dbReference>
<evidence type="ECO:0000256" key="6">
    <source>
        <dbReference type="ARBA" id="ARBA00022801"/>
    </source>
</evidence>
<dbReference type="InterPro" id="IPR015914">
    <property type="entry name" value="PAPs_N"/>
</dbReference>
<reference evidence="14" key="1">
    <citation type="journal article" date="2021" name="Nat. Commun.">
        <title>Genomic analyses provide insights into spinach domestication and the genetic basis of agronomic traits.</title>
        <authorList>
            <person name="Cai X."/>
            <person name="Sun X."/>
            <person name="Xu C."/>
            <person name="Sun H."/>
            <person name="Wang X."/>
            <person name="Ge C."/>
            <person name="Zhang Z."/>
            <person name="Wang Q."/>
            <person name="Fei Z."/>
            <person name="Jiao C."/>
            <person name="Wang Q."/>
        </authorList>
    </citation>
    <scope>NUCLEOTIDE SEQUENCE [LARGE SCALE GENOMIC DNA]</scope>
    <source>
        <strain evidence="14">cv. Varoflay</strain>
    </source>
</reference>
<comment type="catalytic activity">
    <reaction evidence="1 9">
        <text>a phosphate monoester + H2O = an alcohol + phosphate</text>
        <dbReference type="Rhea" id="RHEA:15017"/>
        <dbReference type="ChEBI" id="CHEBI:15377"/>
        <dbReference type="ChEBI" id="CHEBI:30879"/>
        <dbReference type="ChEBI" id="CHEBI:43474"/>
        <dbReference type="ChEBI" id="CHEBI:67140"/>
        <dbReference type="EC" id="3.1.3.2"/>
    </reaction>
</comment>
<dbReference type="RefSeq" id="XP_021864606.2">
    <property type="nucleotide sequence ID" value="XM_022008914.2"/>
</dbReference>
<evidence type="ECO:0000259" key="11">
    <source>
        <dbReference type="Pfam" id="PF00149"/>
    </source>
</evidence>
<evidence type="ECO:0000256" key="1">
    <source>
        <dbReference type="ARBA" id="ARBA00000032"/>
    </source>
</evidence>
<evidence type="ECO:0000256" key="4">
    <source>
        <dbReference type="ARBA" id="ARBA00008723"/>
    </source>
</evidence>
<dbReference type="PANTHER" id="PTHR22953:SF153">
    <property type="entry name" value="PURPLE ACID PHOSPHATASE"/>
    <property type="match status" value="1"/>
</dbReference>
<comment type="cofactor">
    <cofactor evidence="3">
        <name>Fe cation</name>
        <dbReference type="ChEBI" id="CHEBI:24875"/>
    </cofactor>
</comment>
<evidence type="ECO:0000256" key="7">
    <source>
        <dbReference type="ARBA" id="ARBA00022833"/>
    </source>
</evidence>
<dbReference type="InterPro" id="IPR039331">
    <property type="entry name" value="PAPs-like"/>
</dbReference>
<organism evidence="14 15">
    <name type="scientific">Spinacia oleracea</name>
    <name type="common">Spinach</name>
    <dbReference type="NCBI Taxonomy" id="3562"/>
    <lineage>
        <taxon>Eukaryota</taxon>
        <taxon>Viridiplantae</taxon>
        <taxon>Streptophyta</taxon>
        <taxon>Embryophyta</taxon>
        <taxon>Tracheophyta</taxon>
        <taxon>Spermatophyta</taxon>
        <taxon>Magnoliopsida</taxon>
        <taxon>eudicotyledons</taxon>
        <taxon>Gunneridae</taxon>
        <taxon>Pentapetalae</taxon>
        <taxon>Caryophyllales</taxon>
        <taxon>Chenopodiaceae</taxon>
        <taxon>Chenopodioideae</taxon>
        <taxon>Anserineae</taxon>
        <taxon>Spinacia</taxon>
    </lineage>
</organism>
<evidence type="ECO:0000259" key="12">
    <source>
        <dbReference type="Pfam" id="PF14008"/>
    </source>
</evidence>
<dbReference type="GO" id="GO:0003993">
    <property type="term" value="F:acid phosphatase activity"/>
    <property type="evidence" value="ECO:0000318"/>
    <property type="project" value="GO_Central"/>
</dbReference>
<dbReference type="EC" id="3.1.3.2" evidence="9"/>
<evidence type="ECO:0000256" key="3">
    <source>
        <dbReference type="ARBA" id="ARBA00001962"/>
    </source>
</evidence>
<dbReference type="InterPro" id="IPR041792">
    <property type="entry name" value="MPP_PAP"/>
</dbReference>
<comment type="similarity">
    <text evidence="4 9">Belongs to the metallophosphoesterase superfamily. Purple acid phosphatase family.</text>
</comment>
<accession>A0A9R0JB81</accession>
<evidence type="ECO:0000313" key="14">
    <source>
        <dbReference type="Proteomes" id="UP000813463"/>
    </source>
</evidence>
<evidence type="ECO:0000256" key="9">
    <source>
        <dbReference type="RuleBase" id="RU361203"/>
    </source>
</evidence>
<dbReference type="InterPro" id="IPR025733">
    <property type="entry name" value="PAPs_C"/>
</dbReference>
<dbReference type="KEGG" id="soe:110803405"/>
<keyword evidence="7" id="KW-0862">Zinc</keyword>
<evidence type="ECO:0000256" key="10">
    <source>
        <dbReference type="SAM" id="Phobius"/>
    </source>
</evidence>
<keyword evidence="10" id="KW-0812">Transmembrane</keyword>
<keyword evidence="10" id="KW-1133">Transmembrane helix</keyword>
<name>A0A9R0JB81_SPIOL</name>
<evidence type="ECO:0000256" key="5">
    <source>
        <dbReference type="ARBA" id="ARBA00022729"/>
    </source>
</evidence>
<gene>
    <name evidence="15" type="primary">LOC110803405</name>
</gene>
<evidence type="ECO:0000256" key="2">
    <source>
        <dbReference type="ARBA" id="ARBA00001947"/>
    </source>
</evidence>
<dbReference type="InterPro" id="IPR004843">
    <property type="entry name" value="Calcineurin-like_PHP"/>
</dbReference>
<feature type="domain" description="Calcineurin-like phosphoesterase" evidence="11">
    <location>
        <begin position="149"/>
        <end position="343"/>
    </location>
</feature>
<keyword evidence="8" id="KW-0325">Glycoprotein</keyword>
<feature type="domain" description="Purple acid phosphatase N-terminal" evidence="13">
    <location>
        <begin position="54"/>
        <end position="141"/>
    </location>
</feature>
<evidence type="ECO:0000256" key="8">
    <source>
        <dbReference type="ARBA" id="ARBA00023180"/>
    </source>
</evidence>
<dbReference type="Pfam" id="PF00149">
    <property type="entry name" value="Metallophos"/>
    <property type="match status" value="1"/>
</dbReference>
<proteinExistence type="inferred from homology"/>
<dbReference type="Proteomes" id="UP000813463">
    <property type="component" value="Chromosome 2"/>
</dbReference>
<feature type="transmembrane region" description="Helical" evidence="10">
    <location>
        <begin position="12"/>
        <end position="30"/>
    </location>
</feature>
<dbReference type="GeneID" id="110803405"/>
<evidence type="ECO:0000313" key="15">
    <source>
        <dbReference type="RefSeq" id="XP_021864606.2"/>
    </source>
</evidence>